<sequence length="544" mass="61035">MKDDLEYLEGDRSRFKAYLRTGTRRGTELFQPPGGGDQLRVMIDASYLENESVGLSIIKKLVDTAQARIFFHRQTEHADAQKFWGMYEPHFEWDWPAWLPPVQAVDVQGCQRLIAATNPIDGMEIDLDAIAIAFLASSQSIPLVIRPQGSAGTKYLDYATCFVDLERAIPILAHYCRSVKSVYWPGSPFKWVSDRRGVGEFYRDCVTSVVPKFGNLLAMVNSLSRTSGESTFSRFTLTVIGRLAQAIHDFDKLVTYVSASPERVRRDHFGQVAVTADMTAFGLTDAHAIGDCLDGILLNLVGSIDALARLYFRVVLAPSGLAGRMRDRDAKLHVKEWFDRYVVQVYGAEKVSVMFATQQELKRVTTLRNFVHGIALEVGAAGNSHRWLQDVFEQNPNFARTEWVVHIDREAAQMEEISAEEASAWGMWDALWGTPMSKMYQPATESDTRDMTPDEYLKSRASFAADVATLAHRSIGLTLRFVASFIELLTSLDPLQGVNTLRTVKLHAAEGEWLDRLQGEEAELLRYQSRLLSFDFGAGSYADS</sequence>
<gene>
    <name evidence="1" type="ORF">ERS075579_00314</name>
</gene>
<dbReference type="RefSeq" id="WP_228842672.1">
    <property type="nucleotide sequence ID" value="NZ_CSTX01000001.1"/>
</dbReference>
<name>A0A0U0ZHS4_9MYCO</name>
<evidence type="ECO:0000313" key="2">
    <source>
        <dbReference type="Proteomes" id="UP000045782"/>
    </source>
</evidence>
<dbReference type="Proteomes" id="UP000045782">
    <property type="component" value="Unassembled WGS sequence"/>
</dbReference>
<organism evidence="1 2">
    <name type="scientific">Mycobacteroides abscessus</name>
    <dbReference type="NCBI Taxonomy" id="36809"/>
    <lineage>
        <taxon>Bacteria</taxon>
        <taxon>Bacillati</taxon>
        <taxon>Actinomycetota</taxon>
        <taxon>Actinomycetes</taxon>
        <taxon>Mycobacteriales</taxon>
        <taxon>Mycobacteriaceae</taxon>
        <taxon>Mycobacteroides</taxon>
    </lineage>
</organism>
<accession>A0A0U0ZHS4</accession>
<dbReference type="AlphaFoldDB" id="A0A0U0ZHS4"/>
<proteinExistence type="predicted"/>
<evidence type="ECO:0000313" key="1">
    <source>
        <dbReference type="EMBL" id="CPV32184.1"/>
    </source>
</evidence>
<protein>
    <submittedName>
        <fullName evidence="1">Uncharacterized protein</fullName>
    </submittedName>
</protein>
<reference evidence="1 2" key="1">
    <citation type="submission" date="2015-03" db="EMBL/GenBank/DDBJ databases">
        <authorList>
            <person name="Murphy D."/>
        </authorList>
    </citation>
    <scope>NUCLEOTIDE SEQUENCE [LARGE SCALE GENOMIC DNA]</scope>
    <source>
        <strain evidence="1 2">PAP088</strain>
    </source>
</reference>
<dbReference type="EMBL" id="CSWP01000001">
    <property type="protein sequence ID" value="CPV32184.1"/>
    <property type="molecule type" value="Genomic_DNA"/>
</dbReference>